<evidence type="ECO:0000313" key="4">
    <source>
        <dbReference type="Proteomes" id="UP001141552"/>
    </source>
</evidence>
<dbReference type="EMBL" id="JAKUCV010007042">
    <property type="protein sequence ID" value="KAJ4824965.1"/>
    <property type="molecule type" value="Genomic_DNA"/>
</dbReference>
<evidence type="ECO:0000256" key="1">
    <source>
        <dbReference type="SAM" id="MobiDB-lite"/>
    </source>
</evidence>
<name>A0A9Q0F4Q9_9ROSI</name>
<comment type="caution">
    <text evidence="3">The sequence shown here is derived from an EMBL/GenBank/DDBJ whole genome shotgun (WGS) entry which is preliminary data.</text>
</comment>
<dbReference type="InterPro" id="IPR037495">
    <property type="entry name" value="CLE41/42/44"/>
</dbReference>
<organism evidence="3 4">
    <name type="scientific">Turnera subulata</name>
    <dbReference type="NCBI Taxonomy" id="218843"/>
    <lineage>
        <taxon>Eukaryota</taxon>
        <taxon>Viridiplantae</taxon>
        <taxon>Streptophyta</taxon>
        <taxon>Embryophyta</taxon>
        <taxon>Tracheophyta</taxon>
        <taxon>Spermatophyta</taxon>
        <taxon>Magnoliopsida</taxon>
        <taxon>eudicotyledons</taxon>
        <taxon>Gunneridae</taxon>
        <taxon>Pentapetalae</taxon>
        <taxon>rosids</taxon>
        <taxon>fabids</taxon>
        <taxon>Malpighiales</taxon>
        <taxon>Passifloraceae</taxon>
        <taxon>Turnera</taxon>
    </lineage>
</organism>
<feature type="compositionally biased region" description="Polar residues" evidence="1">
    <location>
        <begin position="100"/>
        <end position="113"/>
    </location>
</feature>
<gene>
    <name evidence="3" type="ORF">Tsubulata_031047</name>
</gene>
<feature type="transmembrane region" description="Helical" evidence="2">
    <location>
        <begin position="24"/>
        <end position="46"/>
    </location>
</feature>
<dbReference type="PANTHER" id="PTHR35301">
    <property type="entry name" value="CLAVATA3/ESR (CLE)-RELATED PROTEIN 41-RELATED"/>
    <property type="match status" value="1"/>
</dbReference>
<keyword evidence="2" id="KW-1133">Transmembrane helix</keyword>
<proteinExistence type="predicted"/>
<keyword evidence="4" id="KW-1185">Reference proteome</keyword>
<keyword evidence="2" id="KW-0472">Membrane</keyword>
<dbReference type="PANTHER" id="PTHR35301:SF3">
    <property type="entry name" value="CLE03 PROTEIN"/>
    <property type="match status" value="1"/>
</dbReference>
<dbReference type="Proteomes" id="UP001141552">
    <property type="component" value="Unassembled WGS sequence"/>
</dbReference>
<dbReference type="GO" id="GO:0048046">
    <property type="term" value="C:apoplast"/>
    <property type="evidence" value="ECO:0007669"/>
    <property type="project" value="TreeGrafter"/>
</dbReference>
<feature type="compositionally biased region" description="Basic and acidic residues" evidence="1">
    <location>
        <begin position="79"/>
        <end position="94"/>
    </location>
</feature>
<evidence type="ECO:0000313" key="3">
    <source>
        <dbReference type="EMBL" id="KAJ4824965.1"/>
    </source>
</evidence>
<feature type="region of interest" description="Disordered" evidence="1">
    <location>
        <begin position="58"/>
        <end position="151"/>
    </location>
</feature>
<dbReference type="AlphaFoldDB" id="A0A9Q0F4Q9"/>
<reference evidence="3" key="2">
    <citation type="journal article" date="2023" name="Plants (Basel)">
        <title>Annotation of the Turnera subulata (Passifloraceae) Draft Genome Reveals the S-Locus Evolved after the Divergence of Turneroideae from Passifloroideae in a Stepwise Manner.</title>
        <authorList>
            <person name="Henning P.M."/>
            <person name="Roalson E.H."/>
            <person name="Mir W."/>
            <person name="McCubbin A.G."/>
            <person name="Shore J.S."/>
        </authorList>
    </citation>
    <scope>NUCLEOTIDE SEQUENCE</scope>
    <source>
        <strain evidence="3">F60SS</strain>
    </source>
</reference>
<accession>A0A9Q0F4Q9</accession>
<dbReference type="OrthoDB" id="1656699at2759"/>
<keyword evidence="2" id="KW-0812">Transmembrane</keyword>
<sequence length="151" mass="16539">MLASYILIKGSSVLGWFKHNSSCMAAADAAVISSLTILLISFLIMLHSTMANKEEIFSHVTPTRNHEASKKNSIGFGSRRHDGDCDMGNAKRDSSSSSSWKTNHISVPPQISSNRKKGRFRARSSPLPWQEGIFNSGEHEVPSGPNPISNR</sequence>
<evidence type="ECO:0000256" key="2">
    <source>
        <dbReference type="SAM" id="Phobius"/>
    </source>
</evidence>
<dbReference type="GO" id="GO:0033612">
    <property type="term" value="F:receptor serine/threonine kinase binding"/>
    <property type="evidence" value="ECO:0007669"/>
    <property type="project" value="InterPro"/>
</dbReference>
<dbReference type="GO" id="GO:0010089">
    <property type="term" value="P:xylem development"/>
    <property type="evidence" value="ECO:0007669"/>
    <property type="project" value="InterPro"/>
</dbReference>
<reference evidence="3" key="1">
    <citation type="submission" date="2022-02" db="EMBL/GenBank/DDBJ databases">
        <authorList>
            <person name="Henning P.M."/>
            <person name="McCubbin A.G."/>
            <person name="Shore J.S."/>
        </authorList>
    </citation>
    <scope>NUCLEOTIDE SEQUENCE</scope>
    <source>
        <strain evidence="3">F60SS</strain>
        <tissue evidence="3">Leaves</tissue>
    </source>
</reference>
<protein>
    <submittedName>
        <fullName evidence="3">Uncharacterized protein</fullName>
    </submittedName>
</protein>